<comment type="caution">
    <text evidence="1">The sequence shown here is derived from an EMBL/GenBank/DDBJ whole genome shotgun (WGS) entry which is preliminary data.</text>
</comment>
<dbReference type="AlphaFoldDB" id="A0A645BHN5"/>
<reference evidence="1" key="1">
    <citation type="submission" date="2019-08" db="EMBL/GenBank/DDBJ databases">
        <authorList>
            <person name="Kucharzyk K."/>
            <person name="Murdoch R.W."/>
            <person name="Higgins S."/>
            <person name="Loffler F."/>
        </authorList>
    </citation>
    <scope>NUCLEOTIDE SEQUENCE</scope>
</reference>
<evidence type="ECO:0000313" key="1">
    <source>
        <dbReference type="EMBL" id="MPM64885.1"/>
    </source>
</evidence>
<protein>
    <submittedName>
        <fullName evidence="1">Uncharacterized protein</fullName>
    </submittedName>
</protein>
<organism evidence="1">
    <name type="scientific">bioreactor metagenome</name>
    <dbReference type="NCBI Taxonomy" id="1076179"/>
    <lineage>
        <taxon>unclassified sequences</taxon>
        <taxon>metagenomes</taxon>
        <taxon>ecological metagenomes</taxon>
    </lineage>
</organism>
<dbReference type="EMBL" id="VSSQ01020205">
    <property type="protein sequence ID" value="MPM64885.1"/>
    <property type="molecule type" value="Genomic_DNA"/>
</dbReference>
<proteinExistence type="predicted"/>
<sequence length="81" mass="9624">MGNNFKNGDQKNRLWRLWVAFIPGSEKFRKIGPTYVYHNKEPDTEMSKERLINGCFTKFKDQIRVAILYDNKTGQEITRLK</sequence>
<gene>
    <name evidence="1" type="ORF">SDC9_111776</name>
</gene>
<accession>A0A645BHN5</accession>
<name>A0A645BHN5_9ZZZZ</name>